<dbReference type="InterPro" id="IPR021260">
    <property type="entry name" value="Amj"/>
</dbReference>
<feature type="transmembrane region" description="Helical" evidence="1">
    <location>
        <begin position="157"/>
        <end position="178"/>
    </location>
</feature>
<keyword evidence="1" id="KW-0961">Cell wall biogenesis/degradation</keyword>
<gene>
    <name evidence="1" type="primary">amj</name>
    <name evidence="2" type="ORF">FD145_483</name>
</gene>
<dbReference type="GO" id="GO:0008360">
    <property type="term" value="P:regulation of cell shape"/>
    <property type="evidence" value="ECO:0007669"/>
    <property type="project" value="UniProtKB-KW"/>
</dbReference>
<feature type="transmembrane region" description="Helical" evidence="1">
    <location>
        <begin position="82"/>
        <end position="106"/>
    </location>
</feature>
<feature type="transmembrane region" description="Helical" evidence="1">
    <location>
        <begin position="190"/>
        <end position="209"/>
    </location>
</feature>
<proteinExistence type="inferred from homology"/>
<dbReference type="Pfam" id="PF10997">
    <property type="entry name" value="Amj"/>
    <property type="match status" value="1"/>
</dbReference>
<protein>
    <recommendedName>
        <fullName evidence="1">Lipid II flippase Amj</fullName>
    </recommendedName>
</protein>
<evidence type="ECO:0000313" key="3">
    <source>
        <dbReference type="Proteomes" id="UP000488506"/>
    </source>
</evidence>
<keyword evidence="1" id="KW-0813">Transport</keyword>
<dbReference type="GO" id="GO:0071555">
    <property type="term" value="P:cell wall organization"/>
    <property type="evidence" value="ECO:0007669"/>
    <property type="project" value="UniProtKB-KW"/>
</dbReference>
<comment type="function">
    <text evidence="1">Involved in peptidoglycan biosynthesis. Transports lipid-linked peptidoglycan precursors from the inner to the outer leaflet of the cytoplasmic membrane.</text>
</comment>
<accession>A0A833L1M9</accession>
<keyword evidence="1" id="KW-0812">Transmembrane</keyword>
<keyword evidence="1" id="KW-1003">Cell membrane</keyword>
<keyword evidence="1" id="KW-0472">Membrane</keyword>
<comment type="caution">
    <text evidence="1">Lacks conserved residue(s) required for the propagation of feature annotation.</text>
</comment>
<dbReference type="HAMAP" id="MF_02077">
    <property type="entry name" value="Amj_flippase"/>
    <property type="match status" value="1"/>
</dbReference>
<sequence>MMNPIIIVCIFTGIIHFAECTASSLRLAGVRTKSIATSLSFVNATLLVTRLSNMLQAPFLGGMVDSAINRGDVSALAVNFRFIIFAAFLGNLFAAILTPFSVSIFVKAILRFEEIGSVPKLIVSAFKPKNFFAIIKRFRLPKKNTFANLSLKGMPQLFLWLNLIMVSIYAIGVLSALYAGSMVPEYRVTATQLSAIVNGLATILLTLMVDPTCAFITDRAMKGKRSEKDVRAMVFYIILGRVAGTLLLSQLLFLPAAEYIKTVTLMVKGAFGN</sequence>
<dbReference type="EMBL" id="WPAF01000006">
    <property type="protein sequence ID" value="KAF0134652.1"/>
    <property type="molecule type" value="Genomic_DNA"/>
</dbReference>
<keyword evidence="1" id="KW-0573">Peptidoglycan synthesis</keyword>
<dbReference type="GO" id="GO:0009252">
    <property type="term" value="P:peptidoglycan biosynthetic process"/>
    <property type="evidence" value="ECO:0007669"/>
    <property type="project" value="UniProtKB-UniRule"/>
</dbReference>
<keyword evidence="1" id="KW-0133">Cell shape</keyword>
<dbReference type="GO" id="GO:0015648">
    <property type="term" value="F:lipid-linked peptidoglycan transporter activity"/>
    <property type="evidence" value="ECO:0007669"/>
    <property type="project" value="UniProtKB-UniRule"/>
</dbReference>
<feature type="transmembrane region" description="Helical" evidence="1">
    <location>
        <begin position="230"/>
        <end position="253"/>
    </location>
</feature>
<keyword evidence="1" id="KW-1133">Transmembrane helix</keyword>
<comment type="subcellular location">
    <subcellularLocation>
        <location evidence="1">Cell membrane</location>
        <topology evidence="1">Multi-pass membrane protein</topology>
    </subcellularLocation>
</comment>
<comment type="similarity">
    <text evidence="1">Belongs to the Amj family.</text>
</comment>
<dbReference type="UniPathway" id="UPA00219"/>
<evidence type="ECO:0000313" key="2">
    <source>
        <dbReference type="EMBL" id="KAF0134652.1"/>
    </source>
</evidence>
<evidence type="ECO:0000256" key="1">
    <source>
        <dbReference type="HAMAP-Rule" id="MF_02077"/>
    </source>
</evidence>
<dbReference type="GO" id="GO:0005886">
    <property type="term" value="C:plasma membrane"/>
    <property type="evidence" value="ECO:0007669"/>
    <property type="project" value="UniProtKB-SubCell"/>
</dbReference>
<dbReference type="AlphaFoldDB" id="A0A833L1M9"/>
<comment type="pathway">
    <text evidence="1">Cell wall biogenesis; peptidoglycan biosynthesis.</text>
</comment>
<organism evidence="2 3">
    <name type="scientific">Candidatus Saganbacteria bacterium</name>
    <dbReference type="NCBI Taxonomy" id="2575572"/>
    <lineage>
        <taxon>Bacteria</taxon>
        <taxon>Bacillati</taxon>
        <taxon>Saganbacteria</taxon>
    </lineage>
</organism>
<reference evidence="2 3" key="1">
    <citation type="submission" date="2019-12" db="EMBL/GenBank/DDBJ databases">
        <authorList>
            <person name="Wolfe R."/>
            <person name="Danczak R."/>
            <person name="Wilkins M."/>
        </authorList>
    </citation>
    <scope>NUCLEOTIDE SEQUENCE [LARGE SCALE GENOMIC DNA]</scope>
    <source>
        <strain evidence="2">X2_MaxBin.013</strain>
    </source>
</reference>
<comment type="caution">
    <text evidence="2">The sequence shown here is derived from an EMBL/GenBank/DDBJ whole genome shotgun (WGS) entry which is preliminary data.</text>
</comment>
<dbReference type="Proteomes" id="UP000488506">
    <property type="component" value="Unassembled WGS sequence"/>
</dbReference>
<name>A0A833L1M9_UNCSA</name>